<evidence type="ECO:0000256" key="12">
    <source>
        <dbReference type="SAM" id="Phobius"/>
    </source>
</evidence>
<organism evidence="14 15">
    <name type="scientific">Chiloscyllium punctatum</name>
    <name type="common">Brownbanded bambooshark</name>
    <name type="synonym">Hemiscyllium punctatum</name>
    <dbReference type="NCBI Taxonomy" id="137246"/>
    <lineage>
        <taxon>Eukaryota</taxon>
        <taxon>Metazoa</taxon>
        <taxon>Chordata</taxon>
        <taxon>Craniata</taxon>
        <taxon>Vertebrata</taxon>
        <taxon>Chondrichthyes</taxon>
        <taxon>Elasmobranchii</taxon>
        <taxon>Galeomorphii</taxon>
        <taxon>Galeoidea</taxon>
        <taxon>Orectolobiformes</taxon>
        <taxon>Hemiscylliidae</taxon>
        <taxon>Chiloscyllium</taxon>
    </lineage>
</organism>
<keyword evidence="4" id="KW-0732">Signal</keyword>
<comment type="similarity">
    <text evidence="10">Belongs to the adenylyl cyclase class-4/guanylyl cyclase family.</text>
</comment>
<dbReference type="InterPro" id="IPR029787">
    <property type="entry name" value="Nucleotide_cyclase"/>
</dbReference>
<dbReference type="PROSITE" id="PS00452">
    <property type="entry name" value="GUANYLATE_CYCLASE_1"/>
    <property type="match status" value="1"/>
</dbReference>
<keyword evidence="9" id="KW-0141">cGMP biosynthesis</keyword>
<dbReference type="Pfam" id="PF07701">
    <property type="entry name" value="HNOBA"/>
    <property type="match status" value="1"/>
</dbReference>
<evidence type="ECO:0000256" key="9">
    <source>
        <dbReference type="ARBA" id="ARBA00023293"/>
    </source>
</evidence>
<dbReference type="InterPro" id="IPR011645">
    <property type="entry name" value="HNOB_dom_associated"/>
</dbReference>
<dbReference type="Gene3D" id="6.10.250.780">
    <property type="match status" value="1"/>
</dbReference>
<evidence type="ECO:0000256" key="8">
    <source>
        <dbReference type="ARBA" id="ARBA00023239"/>
    </source>
</evidence>
<dbReference type="GO" id="GO:0000166">
    <property type="term" value="F:nucleotide binding"/>
    <property type="evidence" value="ECO:0007669"/>
    <property type="project" value="UniProtKB-KW"/>
</dbReference>
<dbReference type="FunFam" id="3.30.70.1230:FF:000030">
    <property type="entry name" value="Si:ch211-215j19.12"/>
    <property type="match status" value="1"/>
</dbReference>
<evidence type="ECO:0000256" key="3">
    <source>
        <dbReference type="ARBA" id="ARBA00022692"/>
    </source>
</evidence>
<keyword evidence="3 12" id="KW-0812">Transmembrane</keyword>
<name>A0A401SQN8_CHIPU</name>
<keyword evidence="15" id="KW-1185">Reference proteome</keyword>
<dbReference type="SMART" id="SM00044">
    <property type="entry name" value="CYCc"/>
    <property type="match status" value="1"/>
</dbReference>
<evidence type="ECO:0000256" key="6">
    <source>
        <dbReference type="ARBA" id="ARBA00022989"/>
    </source>
</evidence>
<dbReference type="SUPFAM" id="SSF55073">
    <property type="entry name" value="Nucleotide cyclase"/>
    <property type="match status" value="1"/>
</dbReference>
<keyword evidence="6 12" id="KW-1133">Transmembrane helix</keyword>
<dbReference type="Proteomes" id="UP000287033">
    <property type="component" value="Unassembled WGS sequence"/>
</dbReference>
<protein>
    <recommendedName>
        <fullName evidence="2">guanylate cyclase</fullName>
        <ecNumber evidence="2">4.6.1.2</ecNumber>
    </recommendedName>
</protein>
<keyword evidence="8 10" id="KW-0456">Lyase</keyword>
<dbReference type="CDD" id="cd07302">
    <property type="entry name" value="CHD"/>
    <property type="match status" value="1"/>
</dbReference>
<dbReference type="GO" id="GO:0004016">
    <property type="term" value="F:adenylate cyclase activity"/>
    <property type="evidence" value="ECO:0007669"/>
    <property type="project" value="TreeGrafter"/>
</dbReference>
<keyword evidence="5" id="KW-0547">Nucleotide-binding</keyword>
<dbReference type="OMA" id="DCHASKT"/>
<dbReference type="GO" id="GO:0005886">
    <property type="term" value="C:plasma membrane"/>
    <property type="evidence" value="ECO:0007669"/>
    <property type="project" value="TreeGrafter"/>
</dbReference>
<evidence type="ECO:0000259" key="13">
    <source>
        <dbReference type="PROSITE" id="PS50125"/>
    </source>
</evidence>
<dbReference type="GO" id="GO:0007168">
    <property type="term" value="P:receptor guanylyl cyclase signaling pathway"/>
    <property type="evidence" value="ECO:0007669"/>
    <property type="project" value="TreeGrafter"/>
</dbReference>
<dbReference type="Pfam" id="PF00211">
    <property type="entry name" value="Guanylate_cyc"/>
    <property type="match status" value="1"/>
</dbReference>
<accession>A0A401SQN8</accession>
<evidence type="ECO:0000256" key="5">
    <source>
        <dbReference type="ARBA" id="ARBA00022741"/>
    </source>
</evidence>
<gene>
    <name evidence="14" type="ORF">chiPu_0011178</name>
</gene>
<dbReference type="OrthoDB" id="1890790at2759"/>
<dbReference type="Gene3D" id="3.30.70.1230">
    <property type="entry name" value="Nucleotide cyclase"/>
    <property type="match status" value="1"/>
</dbReference>
<feature type="transmembrane region" description="Helical" evidence="12">
    <location>
        <begin position="321"/>
        <end position="342"/>
    </location>
</feature>
<dbReference type="InterPro" id="IPR001054">
    <property type="entry name" value="A/G_cyclase"/>
</dbReference>
<evidence type="ECO:0000256" key="10">
    <source>
        <dbReference type="RuleBase" id="RU000405"/>
    </source>
</evidence>
<evidence type="ECO:0000256" key="4">
    <source>
        <dbReference type="ARBA" id="ARBA00022729"/>
    </source>
</evidence>
<dbReference type="GO" id="GO:0035556">
    <property type="term" value="P:intracellular signal transduction"/>
    <property type="evidence" value="ECO:0007669"/>
    <property type="project" value="InterPro"/>
</dbReference>
<dbReference type="AlphaFoldDB" id="A0A401SQN8"/>
<keyword evidence="7 12" id="KW-0472">Membrane</keyword>
<dbReference type="EMBL" id="BEZZ01000455">
    <property type="protein sequence ID" value="GCC32714.1"/>
    <property type="molecule type" value="Genomic_DNA"/>
</dbReference>
<proteinExistence type="inferred from homology"/>
<dbReference type="STRING" id="137246.A0A401SQN8"/>
<dbReference type="GO" id="GO:0004383">
    <property type="term" value="F:guanylate cyclase activity"/>
    <property type="evidence" value="ECO:0007669"/>
    <property type="project" value="UniProtKB-EC"/>
</dbReference>
<comment type="subcellular location">
    <subcellularLocation>
        <location evidence="1">Membrane</location>
        <topology evidence="1">Single-pass type I membrane protein</topology>
    </subcellularLocation>
</comment>
<dbReference type="PANTHER" id="PTHR11920">
    <property type="entry name" value="GUANYLYL CYCLASE"/>
    <property type="match status" value="1"/>
</dbReference>
<feature type="region of interest" description="Disordered" evidence="11">
    <location>
        <begin position="555"/>
        <end position="578"/>
    </location>
</feature>
<feature type="compositionally biased region" description="Low complexity" evidence="11">
    <location>
        <begin position="561"/>
        <end position="572"/>
    </location>
</feature>
<dbReference type="InterPro" id="IPR018297">
    <property type="entry name" value="A/G_cyclase_CS"/>
</dbReference>
<dbReference type="EC" id="4.6.1.2" evidence="2"/>
<sequence length="680" mass="76330">MAIQSRQVKRPQDQGCKDTASDSLCDIYRCVPPPEAGGNRTVRRIGAACLLSLAALLGSICLDLNSNLRTWRETKNALQAVASCRNLLLLHLINRLQEERASVWWRPNSSSVTHSSDWIQVTCKELALAIRRSHSGCLKEEFPCPQFVNGSTEIANWPLDEDEGDNPISSIISNLLRALEGPERDLSLARSNQDWADVLSLRMVLRSKEEMFMWYRSQLAASSQHAGPGDPPTTWHQISTRLNHALFMSENMQGCCRKNMNLSLHFTDCEGVCQFIPSTDLVSQTSQRDVILHHISFIQDCLLHTSTDSMREKSRDILSAVSFRVTLLSTACLIYPIVLLSFKQMTEWVQNYARGLKERTEELKRQRRLAEDLLHQMLPKSVAKQLRRREHVEAESYEQVETIGDAYMVVSGLPERKGTNHADEIAKMSLDLVAAVRQVPIPHMPTERLQLRVGIHTGPCVAGVVGYKMPRYCLFGDTVNTASRMESTSLPQKIHISSATFAALMHDDAYEIELRGETEVKGKGKMKTYWLIGNKNYSVQNDSLVCHWKPRIKKKNQNGDSMSSAQQSGVSSLLHTPSNRNTPLFNGCTGANSDCLQKAESQLALSSLQSNEHSQPHSLNSENGLALHGRYPEQEKEPYLKGTSLIESELSTNAYEMTQSQFESGHLEKSEFLPGFVNFS</sequence>
<evidence type="ECO:0000256" key="1">
    <source>
        <dbReference type="ARBA" id="ARBA00004479"/>
    </source>
</evidence>
<feature type="compositionally biased region" description="Polar residues" evidence="11">
    <location>
        <begin position="611"/>
        <end position="623"/>
    </location>
</feature>
<reference evidence="14 15" key="1">
    <citation type="journal article" date="2018" name="Nat. Ecol. Evol.">
        <title>Shark genomes provide insights into elasmobranch evolution and the origin of vertebrates.</title>
        <authorList>
            <person name="Hara Y"/>
            <person name="Yamaguchi K"/>
            <person name="Onimaru K"/>
            <person name="Kadota M"/>
            <person name="Koyanagi M"/>
            <person name="Keeley SD"/>
            <person name="Tatsumi K"/>
            <person name="Tanaka K"/>
            <person name="Motone F"/>
            <person name="Kageyama Y"/>
            <person name="Nozu R"/>
            <person name="Adachi N"/>
            <person name="Nishimura O"/>
            <person name="Nakagawa R"/>
            <person name="Tanegashima C"/>
            <person name="Kiyatake I"/>
            <person name="Matsumoto R"/>
            <person name="Murakumo K"/>
            <person name="Nishida K"/>
            <person name="Terakita A"/>
            <person name="Kuratani S"/>
            <person name="Sato K"/>
            <person name="Hyodo S Kuraku.S."/>
        </authorList>
    </citation>
    <scope>NUCLEOTIDE SEQUENCE [LARGE SCALE GENOMIC DNA]</scope>
</reference>
<dbReference type="GO" id="GO:0001653">
    <property type="term" value="F:peptide receptor activity"/>
    <property type="evidence" value="ECO:0007669"/>
    <property type="project" value="TreeGrafter"/>
</dbReference>
<comment type="caution">
    <text evidence="14">The sequence shown here is derived from an EMBL/GenBank/DDBJ whole genome shotgun (WGS) entry which is preliminary data.</text>
</comment>
<evidence type="ECO:0000256" key="11">
    <source>
        <dbReference type="SAM" id="MobiDB-lite"/>
    </source>
</evidence>
<dbReference type="PANTHER" id="PTHR11920:SF497">
    <property type="entry name" value="GUANYLATE CYCLASE"/>
    <property type="match status" value="1"/>
</dbReference>
<evidence type="ECO:0000256" key="2">
    <source>
        <dbReference type="ARBA" id="ARBA00012202"/>
    </source>
</evidence>
<feature type="domain" description="Guanylate cyclase" evidence="13">
    <location>
        <begin position="399"/>
        <end position="486"/>
    </location>
</feature>
<dbReference type="InterPro" id="IPR050401">
    <property type="entry name" value="Cyclic_nucleotide_synthase"/>
</dbReference>
<evidence type="ECO:0000313" key="15">
    <source>
        <dbReference type="Proteomes" id="UP000287033"/>
    </source>
</evidence>
<evidence type="ECO:0000256" key="7">
    <source>
        <dbReference type="ARBA" id="ARBA00023136"/>
    </source>
</evidence>
<evidence type="ECO:0000313" key="14">
    <source>
        <dbReference type="EMBL" id="GCC32714.1"/>
    </source>
</evidence>
<feature type="region of interest" description="Disordered" evidence="11">
    <location>
        <begin position="606"/>
        <end position="625"/>
    </location>
</feature>
<dbReference type="PROSITE" id="PS50125">
    <property type="entry name" value="GUANYLATE_CYCLASE_2"/>
    <property type="match status" value="1"/>
</dbReference>